<keyword evidence="4 7" id="KW-0812">Transmembrane</keyword>
<dbReference type="CDD" id="cd06261">
    <property type="entry name" value="TM_PBP2"/>
    <property type="match status" value="1"/>
</dbReference>
<evidence type="ECO:0000313" key="9">
    <source>
        <dbReference type="EMBL" id="UQX89756.1"/>
    </source>
</evidence>
<comment type="subcellular location">
    <subcellularLocation>
        <location evidence="1 7">Cell membrane</location>
        <topology evidence="1 7">Multi-pass membrane protein</topology>
    </subcellularLocation>
</comment>
<feature type="transmembrane region" description="Helical" evidence="7">
    <location>
        <begin position="207"/>
        <end position="229"/>
    </location>
</feature>
<feature type="transmembrane region" description="Helical" evidence="7">
    <location>
        <begin position="173"/>
        <end position="195"/>
    </location>
</feature>
<name>A0ABY4R1G1_9ACTN</name>
<keyword evidence="10" id="KW-1185">Reference proteome</keyword>
<dbReference type="Pfam" id="PF00528">
    <property type="entry name" value="BPD_transp_1"/>
    <property type="match status" value="1"/>
</dbReference>
<dbReference type="Gene3D" id="1.10.3720.10">
    <property type="entry name" value="MetI-like"/>
    <property type="match status" value="1"/>
</dbReference>
<comment type="similarity">
    <text evidence="7">Belongs to the binding-protein-dependent transport system permease family.</text>
</comment>
<evidence type="ECO:0000256" key="3">
    <source>
        <dbReference type="ARBA" id="ARBA00022475"/>
    </source>
</evidence>
<dbReference type="EMBL" id="CP097332">
    <property type="protein sequence ID" value="UQX89756.1"/>
    <property type="molecule type" value="Genomic_DNA"/>
</dbReference>
<reference evidence="9" key="1">
    <citation type="journal article" date="2018" name="Int. J. Syst. Evol. Microbiol.">
        <title>Jatrophihabitans telluris sp. nov., isolated from sediment soil of lava forest wetlands and the emended description of the genus Jatrophihabitans.</title>
        <authorList>
            <person name="Lee K.C."/>
            <person name="Suh M.K."/>
            <person name="Eom M.K."/>
            <person name="Kim K.K."/>
            <person name="Kim J.S."/>
            <person name="Kim D.S."/>
            <person name="Ko S.H."/>
            <person name="Shin Y.K."/>
            <person name="Lee J.S."/>
        </authorList>
    </citation>
    <scope>NUCLEOTIDE SEQUENCE</scope>
    <source>
        <strain evidence="9">N237</strain>
    </source>
</reference>
<keyword evidence="2 7" id="KW-0813">Transport</keyword>
<evidence type="ECO:0000259" key="8">
    <source>
        <dbReference type="PROSITE" id="PS50928"/>
    </source>
</evidence>
<evidence type="ECO:0000256" key="2">
    <source>
        <dbReference type="ARBA" id="ARBA00022448"/>
    </source>
</evidence>
<evidence type="ECO:0000256" key="6">
    <source>
        <dbReference type="ARBA" id="ARBA00023136"/>
    </source>
</evidence>
<dbReference type="PROSITE" id="PS50928">
    <property type="entry name" value="ABC_TM1"/>
    <property type="match status" value="1"/>
</dbReference>
<evidence type="ECO:0000256" key="7">
    <source>
        <dbReference type="RuleBase" id="RU363032"/>
    </source>
</evidence>
<feature type="transmembrane region" description="Helical" evidence="7">
    <location>
        <begin position="100"/>
        <end position="119"/>
    </location>
</feature>
<protein>
    <submittedName>
        <fullName evidence="9">Carbohydrate ABC transporter permease</fullName>
    </submittedName>
</protein>
<organism evidence="9 10">
    <name type="scientific">Jatrophihabitans telluris</name>
    <dbReference type="NCBI Taxonomy" id="2038343"/>
    <lineage>
        <taxon>Bacteria</taxon>
        <taxon>Bacillati</taxon>
        <taxon>Actinomycetota</taxon>
        <taxon>Actinomycetes</taxon>
        <taxon>Jatrophihabitantales</taxon>
        <taxon>Jatrophihabitantaceae</taxon>
        <taxon>Jatrophihabitans</taxon>
    </lineage>
</organism>
<keyword evidence="5 7" id="KW-1133">Transmembrane helix</keyword>
<dbReference type="PANTHER" id="PTHR43744">
    <property type="entry name" value="ABC TRANSPORTER PERMEASE PROTEIN MG189-RELATED-RELATED"/>
    <property type="match status" value="1"/>
</dbReference>
<proteinExistence type="inferred from homology"/>
<dbReference type="PANTHER" id="PTHR43744:SF12">
    <property type="entry name" value="ABC TRANSPORTER PERMEASE PROTEIN MG189-RELATED"/>
    <property type="match status" value="1"/>
</dbReference>
<dbReference type="RefSeq" id="WP_249773652.1">
    <property type="nucleotide sequence ID" value="NZ_CP097332.1"/>
</dbReference>
<evidence type="ECO:0000256" key="4">
    <source>
        <dbReference type="ARBA" id="ARBA00022692"/>
    </source>
</evidence>
<accession>A0ABY4R1G1</accession>
<evidence type="ECO:0000256" key="5">
    <source>
        <dbReference type="ARBA" id="ARBA00022989"/>
    </source>
</evidence>
<dbReference type="InterPro" id="IPR035906">
    <property type="entry name" value="MetI-like_sf"/>
</dbReference>
<dbReference type="InterPro" id="IPR000515">
    <property type="entry name" value="MetI-like"/>
</dbReference>
<feature type="transmembrane region" description="Helical" evidence="7">
    <location>
        <begin position="131"/>
        <end position="153"/>
    </location>
</feature>
<feature type="transmembrane region" description="Helical" evidence="7">
    <location>
        <begin position="279"/>
        <end position="296"/>
    </location>
</feature>
<evidence type="ECO:0000256" key="1">
    <source>
        <dbReference type="ARBA" id="ARBA00004651"/>
    </source>
</evidence>
<gene>
    <name evidence="9" type="ORF">M6D93_07080</name>
</gene>
<evidence type="ECO:0000313" key="10">
    <source>
        <dbReference type="Proteomes" id="UP001056336"/>
    </source>
</evidence>
<feature type="domain" description="ABC transmembrane type-1" evidence="8">
    <location>
        <begin position="96"/>
        <end position="297"/>
    </location>
</feature>
<feature type="transmembrane region" description="Helical" evidence="7">
    <location>
        <begin position="32"/>
        <end position="54"/>
    </location>
</feature>
<keyword evidence="6 7" id="KW-0472">Membrane</keyword>
<dbReference type="Proteomes" id="UP001056336">
    <property type="component" value="Chromosome"/>
</dbReference>
<sequence>MSQATLSAAARARTARPADRTRGSAARISSRGLITLFLLVFVAFFLVPILWLLLAATKSPSNLVSGHAFSIGSWHDLRTNWNHLMRFQDGAVKTWMKNSVIYAVGSLIITLLVSVPAGYAMAKMDFHGRRLLLITTLVVMLMPSAALVLPTFLELNYAHLINTPLSVILPFSFFPFGVYLTYIYFSTAVSADLLAAAKLDGCGDFKAFFYVGLPLATPIIALVAFFSFVGNWNNFFLPYVMLPGSGQYPMQVGLTQMLASTPTFNPVVGADAEVQPPELILATLLSVAPVLIIFLFSQRFLVSGLTAGGTKE</sequence>
<dbReference type="SUPFAM" id="SSF161098">
    <property type="entry name" value="MetI-like"/>
    <property type="match status" value="1"/>
</dbReference>
<keyword evidence="3" id="KW-1003">Cell membrane</keyword>
<reference evidence="9" key="2">
    <citation type="submission" date="2022-05" db="EMBL/GenBank/DDBJ databases">
        <authorList>
            <person name="Kim J.-S."/>
            <person name="Lee K."/>
            <person name="Suh M."/>
            <person name="Eom M."/>
            <person name="Kim J.-S."/>
            <person name="Kim D.-S."/>
            <person name="Ko S.-H."/>
            <person name="Shin Y."/>
            <person name="Lee J.-S."/>
        </authorList>
    </citation>
    <scope>NUCLEOTIDE SEQUENCE</scope>
    <source>
        <strain evidence="9">N237</strain>
    </source>
</reference>